<keyword evidence="1" id="KW-0677">Repeat</keyword>
<comment type="caution">
    <text evidence="3">The sequence shown here is derived from an EMBL/GenBank/DDBJ whole genome shotgun (WGS) entry which is preliminary data.</text>
</comment>
<dbReference type="OrthoDB" id="9815752at2"/>
<dbReference type="InterPro" id="IPR050708">
    <property type="entry name" value="T6SS_VgrG/RHS"/>
</dbReference>
<dbReference type="EMBL" id="NEMB01000003">
    <property type="protein sequence ID" value="PQQ66056.1"/>
    <property type="molecule type" value="Genomic_DNA"/>
</dbReference>
<feature type="domain" description="Teneurin-like YD-shell" evidence="2">
    <location>
        <begin position="124"/>
        <end position="250"/>
    </location>
</feature>
<feature type="domain" description="Teneurin-like YD-shell" evidence="2">
    <location>
        <begin position="346"/>
        <end position="615"/>
    </location>
</feature>
<dbReference type="Proteomes" id="UP000239720">
    <property type="component" value="Unassembled WGS sequence"/>
</dbReference>
<accession>A0A2S8R8E1</accession>
<organism evidence="3 4">
    <name type="scientific">Acetivibrio saccincola</name>
    <dbReference type="NCBI Taxonomy" id="1677857"/>
    <lineage>
        <taxon>Bacteria</taxon>
        <taxon>Bacillati</taxon>
        <taxon>Bacillota</taxon>
        <taxon>Clostridia</taxon>
        <taxon>Eubacteriales</taxon>
        <taxon>Oscillospiraceae</taxon>
        <taxon>Acetivibrio</taxon>
    </lineage>
</organism>
<dbReference type="InterPro" id="IPR031325">
    <property type="entry name" value="RHS_repeat"/>
</dbReference>
<dbReference type="InterPro" id="IPR006530">
    <property type="entry name" value="YD"/>
</dbReference>
<dbReference type="NCBIfam" id="TIGR03696">
    <property type="entry name" value="Rhs_assc_core"/>
    <property type="match status" value="1"/>
</dbReference>
<evidence type="ECO:0000256" key="1">
    <source>
        <dbReference type="ARBA" id="ARBA00022737"/>
    </source>
</evidence>
<dbReference type="PANTHER" id="PTHR32305">
    <property type="match status" value="1"/>
</dbReference>
<dbReference type="InterPro" id="IPR022385">
    <property type="entry name" value="Rhs_assc_core"/>
</dbReference>
<dbReference type="RefSeq" id="WP_105367677.1">
    <property type="nucleotide sequence ID" value="NZ_NEMB01000003.1"/>
</dbReference>
<protein>
    <recommendedName>
        <fullName evidence="2">Teneurin-like YD-shell domain-containing protein</fullName>
    </recommendedName>
</protein>
<dbReference type="AlphaFoldDB" id="A0A2S8R8E1"/>
<name>A0A2S8R8E1_9FIRM</name>
<dbReference type="Gene3D" id="2.180.10.10">
    <property type="entry name" value="RHS repeat-associated core"/>
    <property type="match status" value="2"/>
</dbReference>
<dbReference type="InterPro" id="IPR056823">
    <property type="entry name" value="TEN-like_YD-shell"/>
</dbReference>
<reference evidence="3 4" key="1">
    <citation type="journal article" date="2018" name="Syst. Appl. Microbiol.">
        <title>Characterization and high-quality draft genome sequence of Herbivorax saccincola A7, an anaerobic, alkaliphilic, thermophilic, cellulolytic, and xylanolytic bacterium.</title>
        <authorList>
            <person name="Aikawa S."/>
            <person name="Baramee S."/>
            <person name="Sermsathanaswadi J."/>
            <person name="Thianheng P."/>
            <person name="Tachaapaikoon C."/>
            <person name="Shikata A."/>
            <person name="Waeonukul R."/>
            <person name="Pason P."/>
            <person name="Ratanakhanokchai K."/>
            <person name="Kosugi A."/>
        </authorList>
    </citation>
    <scope>NUCLEOTIDE SEQUENCE [LARGE SCALE GENOMIC DNA]</scope>
    <source>
        <strain evidence="3 4">A7</strain>
    </source>
</reference>
<dbReference type="NCBIfam" id="TIGR01643">
    <property type="entry name" value="YD_repeat_2x"/>
    <property type="match status" value="7"/>
</dbReference>
<gene>
    <name evidence="3" type="ORF">B9R14_04255</name>
</gene>
<evidence type="ECO:0000313" key="4">
    <source>
        <dbReference type="Proteomes" id="UP000239720"/>
    </source>
</evidence>
<dbReference type="Pfam" id="PF25023">
    <property type="entry name" value="TEN_YD-shell"/>
    <property type="match status" value="2"/>
</dbReference>
<sequence length="832" mass="93592">MSDRNHKDRRRRNNTTYEYDKKGRLTKIIDAYWNSTTIEYNPIGKKSAETDSLGRRTEYIYDIYGNLEKTIYPDGTEEKFTYDKEGNRLTYTDRAGNVTKYFYDKLGRLVKKVNPDGSFTETEYDVNGRKIKEIDALGNVTTYEYDKAGNNISVTDALGNTTFYEYDGNGNITKIIDARGNEINYEYDETGARTKSINAEGNTPLGQRATVTDNRGTTKFEYDVMGRLIKETGPDGISIEYTYDAAGNKTGVKVPSGTTTYTYDKLNRLSTVTDPDGGVTTYIYDEVGNRTGVTYPNGTKMLYTYDELNRLVELVNQDANGEIISSYKYTLGPAGSRIKIEEHTGRVIEYEYDNTYKLLKETINNPDGTIREISYTYDAVGNRLTKTDDGNTVNYTYDENNRLISEGENVYTYDNNGNTLSKKNETETILYTYGYDNRLVSVVTTNQTGTSTVEYVYDVDGIRVGKIVDDAKFSRYTVDKNTDYAKVLEERNEKGKLIVSYVHGDDLISQKRGDVKSYYHFDGLGSTRALTNSNGEVTDTYTYDAFGNLIEKTGDTENEFLYTGEQYDANIGFYYLRARYMNPAIGRFTTMDPFEGFIQDPYSLHKYLYAHANPVMNIDPSGNFTLVSSLLGKSLAVSISLNTIFTTINVFYQGIFNDIYYTPKQLIKDYSIDVITGAVGGLASHFIGVGFVNGKGLSFGGRIIQGMISGGASSFLVALTDEMLRGNAYDAFLEWAITGETIEVGKMGNRIVYATFSGVFFGAIFTIVDEAHTTRVFDVENVYTKTIKERSSKTPYDSAAGVTAVVTSRSFAEVLIERFKESVEEWFGWSFD</sequence>
<dbReference type="Pfam" id="PF05593">
    <property type="entry name" value="RHS_repeat"/>
    <property type="match status" value="3"/>
</dbReference>
<dbReference type="SUPFAM" id="SSF69304">
    <property type="entry name" value="Tricorn protease N-terminal domain"/>
    <property type="match status" value="1"/>
</dbReference>
<evidence type="ECO:0000259" key="2">
    <source>
        <dbReference type="Pfam" id="PF25023"/>
    </source>
</evidence>
<dbReference type="PANTHER" id="PTHR32305:SF15">
    <property type="entry name" value="PROTEIN RHSA-RELATED"/>
    <property type="match status" value="1"/>
</dbReference>
<proteinExistence type="predicted"/>
<evidence type="ECO:0000313" key="3">
    <source>
        <dbReference type="EMBL" id="PQQ66056.1"/>
    </source>
</evidence>